<dbReference type="Proteomes" id="UP000198521">
    <property type="component" value="Unassembled WGS sequence"/>
</dbReference>
<keyword evidence="4 7" id="KW-0812">Transmembrane</keyword>
<gene>
    <name evidence="9" type="ORF">SAMN04487910_1073</name>
</gene>
<accession>A0A1H7JQE7</accession>
<dbReference type="InterPro" id="IPR003362">
    <property type="entry name" value="Bact_transf"/>
</dbReference>
<keyword evidence="10" id="KW-1185">Reference proteome</keyword>
<evidence type="ECO:0000256" key="7">
    <source>
        <dbReference type="SAM" id="Phobius"/>
    </source>
</evidence>
<evidence type="ECO:0000313" key="9">
    <source>
        <dbReference type="EMBL" id="SEK76918.1"/>
    </source>
</evidence>
<evidence type="ECO:0000259" key="8">
    <source>
        <dbReference type="Pfam" id="PF02397"/>
    </source>
</evidence>
<dbReference type="Pfam" id="PF13727">
    <property type="entry name" value="CoA_binding_3"/>
    <property type="match status" value="1"/>
</dbReference>
<dbReference type="Pfam" id="PF02397">
    <property type="entry name" value="Bac_transf"/>
    <property type="match status" value="1"/>
</dbReference>
<evidence type="ECO:0000256" key="2">
    <source>
        <dbReference type="ARBA" id="ARBA00006464"/>
    </source>
</evidence>
<evidence type="ECO:0000256" key="5">
    <source>
        <dbReference type="ARBA" id="ARBA00022989"/>
    </source>
</evidence>
<evidence type="ECO:0000256" key="3">
    <source>
        <dbReference type="ARBA" id="ARBA00022679"/>
    </source>
</evidence>
<dbReference type="STRING" id="1038014.SAMN04487910_1073"/>
<feature type="transmembrane region" description="Helical" evidence="7">
    <location>
        <begin position="262"/>
        <end position="284"/>
    </location>
</feature>
<organism evidence="9 10">
    <name type="scientific">Aquimarina amphilecti</name>
    <dbReference type="NCBI Taxonomy" id="1038014"/>
    <lineage>
        <taxon>Bacteria</taxon>
        <taxon>Pseudomonadati</taxon>
        <taxon>Bacteroidota</taxon>
        <taxon>Flavobacteriia</taxon>
        <taxon>Flavobacteriales</taxon>
        <taxon>Flavobacteriaceae</taxon>
        <taxon>Aquimarina</taxon>
    </lineage>
</organism>
<feature type="transmembrane region" description="Helical" evidence="7">
    <location>
        <begin position="38"/>
        <end position="55"/>
    </location>
</feature>
<feature type="transmembrane region" description="Helical" evidence="7">
    <location>
        <begin position="102"/>
        <end position="123"/>
    </location>
</feature>
<dbReference type="PANTHER" id="PTHR30576">
    <property type="entry name" value="COLANIC BIOSYNTHESIS UDP-GLUCOSE LIPID CARRIER TRANSFERASE"/>
    <property type="match status" value="1"/>
</dbReference>
<dbReference type="NCBIfam" id="TIGR03025">
    <property type="entry name" value="EPS_sugtrans"/>
    <property type="match status" value="1"/>
</dbReference>
<evidence type="ECO:0000256" key="1">
    <source>
        <dbReference type="ARBA" id="ARBA00004141"/>
    </source>
</evidence>
<protein>
    <submittedName>
        <fullName evidence="9">Putative colanic acid biosysnthesis UDP-glucose lipid carrier transferase</fullName>
    </submittedName>
</protein>
<comment type="similarity">
    <text evidence="2">Belongs to the bacterial sugar transferase family.</text>
</comment>
<keyword evidence="5 7" id="KW-1133">Transmembrane helix</keyword>
<feature type="transmembrane region" description="Helical" evidence="7">
    <location>
        <begin position="12"/>
        <end position="32"/>
    </location>
</feature>
<evidence type="ECO:0000313" key="10">
    <source>
        <dbReference type="Proteomes" id="UP000198521"/>
    </source>
</evidence>
<comment type="subcellular location">
    <subcellularLocation>
        <location evidence="1">Membrane</location>
        <topology evidence="1">Multi-pass membrane protein</topology>
    </subcellularLocation>
</comment>
<feature type="transmembrane region" description="Helical" evidence="7">
    <location>
        <begin position="67"/>
        <end position="90"/>
    </location>
</feature>
<dbReference type="OrthoDB" id="9808602at2"/>
<dbReference type="PANTHER" id="PTHR30576:SF0">
    <property type="entry name" value="UNDECAPRENYL-PHOSPHATE N-ACETYLGALACTOSAMINYL 1-PHOSPHATE TRANSFERASE-RELATED"/>
    <property type="match status" value="1"/>
</dbReference>
<dbReference type="GO" id="GO:0016020">
    <property type="term" value="C:membrane"/>
    <property type="evidence" value="ECO:0007669"/>
    <property type="project" value="UniProtKB-SubCell"/>
</dbReference>
<dbReference type="GO" id="GO:0016780">
    <property type="term" value="F:phosphotransferase activity, for other substituted phosphate groups"/>
    <property type="evidence" value="ECO:0007669"/>
    <property type="project" value="TreeGrafter"/>
</dbReference>
<keyword evidence="6 7" id="KW-0472">Membrane</keyword>
<sequence>MHHKRGGYSYLIRPILIVIDLVILLVSSFYFLKEIVTNQLYVFLSVVWLISSYLLNFYEVYRFTKIITVISLLIRQGLLVLILLYAYFGLLKINFFSVKDTFSFIAITISSVGVVKVITYYALRRYRSYLGGNNRRVIIIGSNKSAQQLKTFFEKRKDLGYQVLEVFSDKLSNKIEDSFEFLKEEDVDEIYCSIDEISDEVVNEYVKYSDQNYSVLKFIPNSQRIFSKRLKTDYYEYLPVLSIPEVSLNSATNRAIKRGFDIVFSLLVIIFILSWLIPLLYVLIKLESKGPLIYSHRRNGINYTEFVCYKFRSMRDENFSDLIQVKKDDHRVTKIGRFIRRTSIDELPQFFNVLFGDMSVVGPRPHMISYTKDYGKRIDKYNFVFRHSVKPGITGMAQVKGYRGEVENDEDIVNRIKYDIFYIENWSLLLDSKIIIDTILNLIKGQEKAY</sequence>
<dbReference type="AlphaFoldDB" id="A0A1H7JQE7"/>
<dbReference type="RefSeq" id="WP_091406409.1">
    <property type="nucleotide sequence ID" value="NZ_FOAB01000002.1"/>
</dbReference>
<keyword evidence="3 9" id="KW-0808">Transferase</keyword>
<name>A0A1H7JQE7_AQUAM</name>
<proteinExistence type="inferred from homology"/>
<reference evidence="9 10" key="1">
    <citation type="submission" date="2016-10" db="EMBL/GenBank/DDBJ databases">
        <authorList>
            <person name="de Groot N.N."/>
        </authorList>
    </citation>
    <scope>NUCLEOTIDE SEQUENCE [LARGE SCALE GENOMIC DNA]</scope>
    <source>
        <strain evidence="9 10">DSM 25232</strain>
    </source>
</reference>
<dbReference type="InterPro" id="IPR017475">
    <property type="entry name" value="EPS_sugar_tfrase"/>
</dbReference>
<evidence type="ECO:0000256" key="6">
    <source>
        <dbReference type="ARBA" id="ARBA00023136"/>
    </source>
</evidence>
<feature type="domain" description="Bacterial sugar transferase" evidence="8">
    <location>
        <begin position="257"/>
        <end position="443"/>
    </location>
</feature>
<dbReference type="EMBL" id="FOAB01000002">
    <property type="protein sequence ID" value="SEK76918.1"/>
    <property type="molecule type" value="Genomic_DNA"/>
</dbReference>
<evidence type="ECO:0000256" key="4">
    <source>
        <dbReference type="ARBA" id="ARBA00022692"/>
    </source>
</evidence>